<keyword evidence="1" id="KW-0547">Nucleotide-binding</keyword>
<accession>A0ABY2CM22</accession>
<sequence length="421" mass="47437">MTINVSIPRVGMLAIVRNRRGVITTVESIAEPGTSKLLHLVTVEFSDADGDAEETLLWERERTPVVLEPNAMPRVDSESPMVMEEFLALQRATRWSALTPFLAACDPSVRSEPVPTAPVYGAVSADDFQLVPLARAMRMPRVSLLLADDVGLGKTIEAGLILAELIRKRRIRRVLIITPASLRTQWQQEMEEKFSLGFDIVDKASTHKLHREMGLDASPWRVLPRVITSYHYLRQPDVLEQFIANCRATHDRNSSAKLPWDLLIVDEAHNLMPSNFGEDSDLANMLRLLTPWFEHRLFLTATPHNGYTRCFSGLLEQLDPIRFTRTPNFSEKERQMIGDVLIRRLKSEINEQDRTGGRVQRFATRHLEPLPLFLLKEEKALADAVRNLCGSLKGLIRATPEVRAVLNFAIAENLGNGAVAK</sequence>
<dbReference type="InterPro" id="IPR014001">
    <property type="entry name" value="Helicase_ATP-bd"/>
</dbReference>
<dbReference type="Pfam" id="PF00176">
    <property type="entry name" value="SNF2-rel_dom"/>
    <property type="match status" value="1"/>
</dbReference>
<evidence type="ECO:0000313" key="3">
    <source>
        <dbReference type="EMBL" id="TCV83492.1"/>
    </source>
</evidence>
<dbReference type="PANTHER" id="PTHR10799">
    <property type="entry name" value="SNF2/RAD54 HELICASE FAMILY"/>
    <property type="match status" value="1"/>
</dbReference>
<dbReference type="RefSeq" id="WP_197488326.1">
    <property type="nucleotide sequence ID" value="NZ_LUUF01000081.1"/>
</dbReference>
<name>A0ABY2CM22_METMH</name>
<dbReference type="EMBL" id="SMCN01000009">
    <property type="protein sequence ID" value="TCV83492.1"/>
    <property type="molecule type" value="Genomic_DNA"/>
</dbReference>
<comment type="caution">
    <text evidence="3">The sequence shown here is derived from an EMBL/GenBank/DDBJ whole genome shotgun (WGS) entry which is preliminary data.</text>
</comment>
<dbReference type="SUPFAM" id="SSF52540">
    <property type="entry name" value="P-loop containing nucleoside triphosphate hydrolases"/>
    <property type="match status" value="1"/>
</dbReference>
<reference evidence="3 4" key="1">
    <citation type="submission" date="2019-03" db="EMBL/GenBank/DDBJ databases">
        <title>Systems level insights into methane cycling in arid and semi-arid ecosystems.</title>
        <authorList>
            <person name="Kalyuzhnaya M."/>
        </authorList>
    </citation>
    <scope>NUCLEOTIDE SEQUENCE [LARGE SCALE GENOMIC DNA]</scope>
    <source>
        <strain evidence="3 4">S-1</strain>
    </source>
</reference>
<dbReference type="Proteomes" id="UP000295649">
    <property type="component" value="Unassembled WGS sequence"/>
</dbReference>
<evidence type="ECO:0000259" key="2">
    <source>
        <dbReference type="PROSITE" id="PS51192"/>
    </source>
</evidence>
<dbReference type="InterPro" id="IPR038718">
    <property type="entry name" value="SNF2-like_sf"/>
</dbReference>
<keyword evidence="1" id="KW-0347">Helicase</keyword>
<dbReference type="InterPro" id="IPR057342">
    <property type="entry name" value="DEXDc_RapA"/>
</dbReference>
<organism evidence="3 4">
    <name type="scientific">Methylomonas methanica</name>
    <dbReference type="NCBI Taxonomy" id="421"/>
    <lineage>
        <taxon>Bacteria</taxon>
        <taxon>Pseudomonadati</taxon>
        <taxon>Pseudomonadota</taxon>
        <taxon>Gammaproteobacteria</taxon>
        <taxon>Methylococcales</taxon>
        <taxon>Methylococcaceae</taxon>
        <taxon>Methylomonas</taxon>
    </lineage>
</organism>
<proteinExistence type="predicted"/>
<evidence type="ECO:0000256" key="1">
    <source>
        <dbReference type="ARBA" id="ARBA00022806"/>
    </source>
</evidence>
<dbReference type="InterPro" id="IPR027417">
    <property type="entry name" value="P-loop_NTPase"/>
</dbReference>
<dbReference type="PROSITE" id="PS51192">
    <property type="entry name" value="HELICASE_ATP_BIND_1"/>
    <property type="match status" value="1"/>
</dbReference>
<dbReference type="Gene3D" id="3.40.50.10810">
    <property type="entry name" value="Tandem AAA-ATPase domain"/>
    <property type="match status" value="1"/>
</dbReference>
<keyword evidence="4" id="KW-1185">Reference proteome</keyword>
<dbReference type="InterPro" id="IPR000330">
    <property type="entry name" value="SNF2_N"/>
</dbReference>
<dbReference type="CDD" id="cd18011">
    <property type="entry name" value="DEXDc_RapA"/>
    <property type="match status" value="1"/>
</dbReference>
<keyword evidence="1" id="KW-0378">Hydrolase</keyword>
<protein>
    <submittedName>
        <fullName evidence="3">SNF2 domain-containing protein</fullName>
    </submittedName>
</protein>
<feature type="domain" description="Helicase ATP-binding" evidence="2">
    <location>
        <begin position="135"/>
        <end position="321"/>
    </location>
</feature>
<dbReference type="SMART" id="SM00487">
    <property type="entry name" value="DEXDc"/>
    <property type="match status" value="1"/>
</dbReference>
<gene>
    <name evidence="3" type="ORF">EDE11_10949</name>
</gene>
<keyword evidence="1" id="KW-0067">ATP-binding</keyword>
<evidence type="ECO:0000313" key="4">
    <source>
        <dbReference type="Proteomes" id="UP000295649"/>
    </source>
</evidence>